<proteinExistence type="predicted"/>
<accession>A0A919ARR2</accession>
<feature type="transmembrane region" description="Helical" evidence="1">
    <location>
        <begin position="62"/>
        <end position="87"/>
    </location>
</feature>
<dbReference type="EMBL" id="BNCI01000002">
    <property type="protein sequence ID" value="GHF22713.1"/>
    <property type="molecule type" value="Genomic_DNA"/>
</dbReference>
<keyword evidence="1" id="KW-1133">Transmembrane helix</keyword>
<organism evidence="2 3">
    <name type="scientific">Kordiimonas sediminis</name>
    <dbReference type="NCBI Taxonomy" id="1735581"/>
    <lineage>
        <taxon>Bacteria</taxon>
        <taxon>Pseudomonadati</taxon>
        <taxon>Pseudomonadota</taxon>
        <taxon>Alphaproteobacteria</taxon>
        <taxon>Kordiimonadales</taxon>
        <taxon>Kordiimonadaceae</taxon>
        <taxon>Kordiimonas</taxon>
    </lineage>
</organism>
<reference evidence="2" key="2">
    <citation type="submission" date="2020-09" db="EMBL/GenBank/DDBJ databases">
        <authorList>
            <person name="Sun Q."/>
            <person name="Kim S."/>
        </authorList>
    </citation>
    <scope>NUCLEOTIDE SEQUENCE</scope>
    <source>
        <strain evidence="2">KCTC 42590</strain>
    </source>
</reference>
<evidence type="ECO:0000256" key="1">
    <source>
        <dbReference type="SAM" id="Phobius"/>
    </source>
</evidence>
<reference evidence="2" key="1">
    <citation type="journal article" date="2014" name="Int. J. Syst. Evol. Microbiol.">
        <title>Complete genome sequence of Corynebacterium casei LMG S-19264T (=DSM 44701T), isolated from a smear-ripened cheese.</title>
        <authorList>
            <consortium name="US DOE Joint Genome Institute (JGI-PGF)"/>
            <person name="Walter F."/>
            <person name="Albersmeier A."/>
            <person name="Kalinowski J."/>
            <person name="Ruckert C."/>
        </authorList>
    </citation>
    <scope>NUCLEOTIDE SEQUENCE</scope>
    <source>
        <strain evidence="2">KCTC 42590</strain>
    </source>
</reference>
<dbReference type="RefSeq" id="WP_191251828.1">
    <property type="nucleotide sequence ID" value="NZ_BNCI01000002.1"/>
</dbReference>
<dbReference type="Proteomes" id="UP000630923">
    <property type="component" value="Unassembled WGS sequence"/>
</dbReference>
<name>A0A919ARR2_9PROT</name>
<feature type="transmembrane region" description="Helical" evidence="1">
    <location>
        <begin position="107"/>
        <end position="126"/>
    </location>
</feature>
<evidence type="ECO:0000313" key="2">
    <source>
        <dbReference type="EMBL" id="GHF22713.1"/>
    </source>
</evidence>
<dbReference type="AlphaFoldDB" id="A0A919ARR2"/>
<keyword evidence="3" id="KW-1185">Reference proteome</keyword>
<keyword evidence="1" id="KW-0812">Transmembrane</keyword>
<evidence type="ECO:0000313" key="3">
    <source>
        <dbReference type="Proteomes" id="UP000630923"/>
    </source>
</evidence>
<keyword evidence="1" id="KW-0472">Membrane</keyword>
<sequence>MASLLFIAIGLSGAKILQMIILRTMPQRLVEVWAIILIIAALVYGALAILSGDIDALRREAIGVVVFTLLAYAGIKQHVLLLALGWFGHGMWDIFIDTGTIDIAPLWYGYLCLGFDLYVAGMLWHYHRLSTRRA</sequence>
<gene>
    <name evidence="2" type="ORF">GCM10017044_16340</name>
</gene>
<protein>
    <submittedName>
        <fullName evidence="2">Uncharacterized protein</fullName>
    </submittedName>
</protein>
<feature type="transmembrane region" description="Helical" evidence="1">
    <location>
        <begin position="30"/>
        <end position="50"/>
    </location>
</feature>
<comment type="caution">
    <text evidence="2">The sequence shown here is derived from an EMBL/GenBank/DDBJ whole genome shotgun (WGS) entry which is preliminary data.</text>
</comment>